<dbReference type="Pfam" id="PF11695">
    <property type="entry name" value="DUF3291"/>
    <property type="match status" value="1"/>
</dbReference>
<gene>
    <name evidence="2" type="ORF">SAMN02745824_0941</name>
</gene>
<evidence type="ECO:0000313" key="2">
    <source>
        <dbReference type="EMBL" id="SIN61708.1"/>
    </source>
</evidence>
<protein>
    <recommendedName>
        <fullName evidence="1">DUF3291 domain-containing protein</fullName>
    </recommendedName>
</protein>
<reference evidence="3" key="1">
    <citation type="submission" date="2016-11" db="EMBL/GenBank/DDBJ databases">
        <authorList>
            <person name="Varghese N."/>
            <person name="Submissions S."/>
        </authorList>
    </citation>
    <scope>NUCLEOTIDE SEQUENCE [LARGE SCALE GENOMIC DNA]</scope>
    <source>
        <strain evidence="3">DSM 22363</strain>
    </source>
</reference>
<evidence type="ECO:0000313" key="3">
    <source>
        <dbReference type="Proteomes" id="UP000185192"/>
    </source>
</evidence>
<dbReference type="SUPFAM" id="SSF54909">
    <property type="entry name" value="Dimeric alpha+beta barrel"/>
    <property type="match status" value="1"/>
</dbReference>
<sequence length="153" mass="17282">MSGYHLAQVNVANFRRPKDDPVNKDFVDALEKVNAAADAAPGFVWRLQGENGNALDIPAGSSVDPNLVVNLSVWKDVESLRNFVYRQMDHVAVLKRREEWFDSTVSRMALWWIPEGHRPDPAEAIARVRFLEKYGPKTKAFTFQEIFAPPDAG</sequence>
<dbReference type="AlphaFoldDB" id="A0A1N6CSW9"/>
<keyword evidence="3" id="KW-1185">Reference proteome</keyword>
<proteinExistence type="predicted"/>
<organism evidence="2 3">
    <name type="scientific">Parasphingorhabdus marina DSM 22363</name>
    <dbReference type="NCBI Taxonomy" id="1123272"/>
    <lineage>
        <taxon>Bacteria</taxon>
        <taxon>Pseudomonadati</taxon>
        <taxon>Pseudomonadota</taxon>
        <taxon>Alphaproteobacteria</taxon>
        <taxon>Sphingomonadales</taxon>
        <taxon>Sphingomonadaceae</taxon>
        <taxon>Parasphingorhabdus</taxon>
    </lineage>
</organism>
<accession>A0A1N6CSW9</accession>
<dbReference type="Proteomes" id="UP000185192">
    <property type="component" value="Unassembled WGS sequence"/>
</dbReference>
<dbReference type="OrthoDB" id="2376237at2"/>
<evidence type="ECO:0000259" key="1">
    <source>
        <dbReference type="Pfam" id="PF11695"/>
    </source>
</evidence>
<feature type="domain" description="DUF3291" evidence="1">
    <location>
        <begin position="6"/>
        <end position="145"/>
    </location>
</feature>
<dbReference type="RefSeq" id="WP_074203940.1">
    <property type="nucleotide sequence ID" value="NZ_FSQW01000001.1"/>
</dbReference>
<dbReference type="EMBL" id="FSQW01000001">
    <property type="protein sequence ID" value="SIN61708.1"/>
    <property type="molecule type" value="Genomic_DNA"/>
</dbReference>
<dbReference type="InterPro" id="IPR021708">
    <property type="entry name" value="DUF3291"/>
</dbReference>
<dbReference type="InterPro" id="IPR011008">
    <property type="entry name" value="Dimeric_a/b-barrel"/>
</dbReference>
<dbReference type="STRING" id="1123272.SAMN02745824_0941"/>
<name>A0A1N6CSW9_9SPHN</name>